<dbReference type="Proteomes" id="UP000557193">
    <property type="component" value="Unassembled WGS sequence"/>
</dbReference>
<dbReference type="RefSeq" id="WP_260407041.1">
    <property type="nucleotide sequence ID" value="NZ_JACHLL010000001.1"/>
</dbReference>
<dbReference type="InterPro" id="IPR021812">
    <property type="entry name" value="DUF3391"/>
</dbReference>
<dbReference type="SUPFAM" id="SSF109604">
    <property type="entry name" value="HD-domain/PDEase-like"/>
    <property type="match status" value="1"/>
</dbReference>
<keyword evidence="4" id="KW-1185">Reference proteome</keyword>
<evidence type="ECO:0000313" key="3">
    <source>
        <dbReference type="EMBL" id="MBB6340597.1"/>
    </source>
</evidence>
<feature type="region of interest" description="Disordered" evidence="1">
    <location>
        <begin position="64"/>
        <end position="83"/>
    </location>
</feature>
<protein>
    <submittedName>
        <fullName evidence="3">HD-GYP domain-containing protein (C-di-GMP phosphodiesterase class II)</fullName>
    </submittedName>
</protein>
<sequence>MTRRRLDAWQLKIGMYVCEVDRPWRETPFLFQGFPLLTAEDIQAVQACCQYVFIDELQQVQVSPAGTPTPSHRRQPLSHELQQARHQQQASTRLIEHVFDRILHGHQIDIPACRAVVRDNLDSLLRNESALLWLTRIKSQDEYTSQHCIAVSIMAMGFGQHLGLANEALEQLGLCGLLHDVGKIRVDPHILNKPDKLTPEEFEHIQGHARLGHELLKQHADLAAIVSQTAHGHHERLDGTGYPQGLNEEQIPYFTRIISVIDCFDAITSQRVYDRARSVKDAFKVLMDERDTQFDAELVMRFIEWLGIFPVGTLVELHTGEVGVVLEKNPRLQLRPKVVVLVDRDGQRCSPRFLDLARICVDDQGQPYRITACLPDGALGLQMADPQVRALVDSAQLAELDDEAEVPDLIAHWQPRNLPESP</sequence>
<organism evidence="3 4">
    <name type="scientific">Pseudomonas fluvialis</name>
    <dbReference type="NCBI Taxonomy" id="1793966"/>
    <lineage>
        <taxon>Bacteria</taxon>
        <taxon>Pseudomonadati</taxon>
        <taxon>Pseudomonadota</taxon>
        <taxon>Gammaproteobacteria</taxon>
        <taxon>Pseudomonadales</taxon>
        <taxon>Pseudomonadaceae</taxon>
        <taxon>Pseudomonas</taxon>
    </lineage>
</organism>
<dbReference type="SMART" id="SM00471">
    <property type="entry name" value="HDc"/>
    <property type="match status" value="1"/>
</dbReference>
<evidence type="ECO:0000313" key="4">
    <source>
        <dbReference type="Proteomes" id="UP000557193"/>
    </source>
</evidence>
<evidence type="ECO:0000259" key="2">
    <source>
        <dbReference type="PROSITE" id="PS51832"/>
    </source>
</evidence>
<reference evidence="3 4" key="1">
    <citation type="submission" date="2020-08" db="EMBL/GenBank/DDBJ databases">
        <title>Functional genomics of gut bacteria from endangered species of beetles.</title>
        <authorList>
            <person name="Carlos-Shanley C."/>
        </authorList>
    </citation>
    <scope>NUCLEOTIDE SEQUENCE [LARGE SCALE GENOMIC DNA]</scope>
    <source>
        <strain evidence="3 4">S00202</strain>
    </source>
</reference>
<dbReference type="Pfam" id="PF11871">
    <property type="entry name" value="DUF3391"/>
    <property type="match status" value="1"/>
</dbReference>
<dbReference type="AlphaFoldDB" id="A0A7X0BQ49"/>
<feature type="domain" description="HD-GYP" evidence="2">
    <location>
        <begin position="122"/>
        <end position="318"/>
    </location>
</feature>
<dbReference type="PROSITE" id="PS51832">
    <property type="entry name" value="HD_GYP"/>
    <property type="match status" value="1"/>
</dbReference>
<dbReference type="PANTHER" id="PTHR43155">
    <property type="entry name" value="CYCLIC DI-GMP PHOSPHODIESTERASE PA4108-RELATED"/>
    <property type="match status" value="1"/>
</dbReference>
<comment type="caution">
    <text evidence="3">The sequence shown here is derived from an EMBL/GenBank/DDBJ whole genome shotgun (WGS) entry which is preliminary data.</text>
</comment>
<dbReference type="GO" id="GO:0008081">
    <property type="term" value="F:phosphoric diester hydrolase activity"/>
    <property type="evidence" value="ECO:0007669"/>
    <property type="project" value="UniProtKB-ARBA"/>
</dbReference>
<gene>
    <name evidence="3" type="ORF">HNP49_000747</name>
</gene>
<dbReference type="PANTHER" id="PTHR43155:SF2">
    <property type="entry name" value="CYCLIC DI-GMP PHOSPHODIESTERASE PA4108"/>
    <property type="match status" value="1"/>
</dbReference>
<dbReference type="EMBL" id="JACHLL010000001">
    <property type="protein sequence ID" value="MBB6340597.1"/>
    <property type="molecule type" value="Genomic_DNA"/>
</dbReference>
<proteinExistence type="predicted"/>
<dbReference type="Gene3D" id="1.10.3210.10">
    <property type="entry name" value="Hypothetical protein af1432"/>
    <property type="match status" value="1"/>
</dbReference>
<dbReference type="CDD" id="cd00077">
    <property type="entry name" value="HDc"/>
    <property type="match status" value="1"/>
</dbReference>
<accession>A0A7X0BQ49</accession>
<evidence type="ECO:0000256" key="1">
    <source>
        <dbReference type="SAM" id="MobiDB-lite"/>
    </source>
</evidence>
<name>A0A7X0BQ49_9PSED</name>
<dbReference type="InterPro" id="IPR037522">
    <property type="entry name" value="HD_GYP_dom"/>
</dbReference>
<dbReference type="Pfam" id="PF13487">
    <property type="entry name" value="HD_5"/>
    <property type="match status" value="1"/>
</dbReference>
<dbReference type="InterPro" id="IPR003607">
    <property type="entry name" value="HD/PDEase_dom"/>
</dbReference>